<dbReference type="GeneID" id="94841720"/>
<feature type="binding site" evidence="7">
    <location>
        <position position="97"/>
    </location>
    <ligand>
        <name>NAD(+)</name>
        <dbReference type="ChEBI" id="CHEBI:57540"/>
    </ligand>
</feature>
<evidence type="ECO:0000256" key="1">
    <source>
        <dbReference type="ARBA" id="ARBA00011009"/>
    </source>
</evidence>
<sequence>MSLKRVGIIGSGNWGTTAARVIAENVQNLDDFDNTVKMWCFDEKVNGESLVKIINTVHENVKYLPGYPLPETIVAYADVVEVCNTCNYLVFVIPHQFLEETLKDMIGHVLPGSVGISLIKGVTFLDGEIELVTDTIERVLKIKCGSLMGANIANDIANREYCESTVAFPNEEIGNDWLRAFDCYYFHVERIQDIVCQQVCGTLKNIIATAGGLVDGLGLGQSTKAAIMRRGFVECYKFAEWYWPNRGVKIETMMESCGFGDIVASSYGGRNRKCAEYFVKTGKTFAQCEADLLNGQKLQGVLAAAEIYRVLKKKNAIKLFPLISTIHLIDRMKCPPQTIFHPDGEHLDIEVD</sequence>
<dbReference type="Pfam" id="PF01210">
    <property type="entry name" value="NAD_Gly3P_dh_N"/>
    <property type="match status" value="1"/>
</dbReference>
<dbReference type="PRINTS" id="PR00077">
    <property type="entry name" value="GPDHDRGNASE"/>
</dbReference>
<keyword evidence="13" id="KW-1185">Reference proteome</keyword>
<evidence type="ECO:0000256" key="6">
    <source>
        <dbReference type="PIRSR" id="PIRSR000114-2"/>
    </source>
</evidence>
<dbReference type="GO" id="GO:0141152">
    <property type="term" value="F:glycerol-3-phosphate dehydrogenase (NAD+) activity"/>
    <property type="evidence" value="ECO:0007669"/>
    <property type="project" value="UniProtKB-UniRule"/>
</dbReference>
<reference evidence="12" key="1">
    <citation type="submission" date="2016-10" db="EMBL/GenBank/DDBJ databases">
        <authorList>
            <person name="Benchimol M."/>
            <person name="Almeida L.G."/>
            <person name="Vasconcelos A.T."/>
            <person name="Perreira-Neves A."/>
            <person name="Rosa I.A."/>
            <person name="Tasca T."/>
            <person name="Bogo M.R."/>
            <person name="de Souza W."/>
        </authorList>
    </citation>
    <scope>NUCLEOTIDE SEQUENCE [LARGE SCALE GENOMIC DNA]</scope>
    <source>
        <strain evidence="12">K</strain>
    </source>
</reference>
<dbReference type="SUPFAM" id="SSF51735">
    <property type="entry name" value="NAD(P)-binding Rossmann-fold domains"/>
    <property type="match status" value="1"/>
</dbReference>
<dbReference type="InterPro" id="IPR011128">
    <property type="entry name" value="G3P_DH_NAD-dep_N"/>
</dbReference>
<feature type="domain" description="Glycerol-3-phosphate dehydrogenase NAD-dependent C-terminal" evidence="11">
    <location>
        <begin position="193"/>
        <end position="339"/>
    </location>
</feature>
<dbReference type="SUPFAM" id="SSF48179">
    <property type="entry name" value="6-phosphogluconate dehydrogenase C-terminal domain-like"/>
    <property type="match status" value="1"/>
</dbReference>
<dbReference type="GO" id="GO:0005975">
    <property type="term" value="P:carbohydrate metabolic process"/>
    <property type="evidence" value="ECO:0007669"/>
    <property type="project" value="InterPro"/>
</dbReference>
<feature type="binding site" evidence="7">
    <location>
        <position position="153"/>
    </location>
    <ligand>
        <name>NAD(+)</name>
        <dbReference type="ChEBI" id="CHEBI:57540"/>
    </ligand>
</feature>
<keyword evidence="2 8" id="KW-0560">Oxidoreductase</keyword>
<dbReference type="InterPro" id="IPR006109">
    <property type="entry name" value="G3P_DH_NAD-dep_C"/>
</dbReference>
<evidence type="ECO:0000256" key="3">
    <source>
        <dbReference type="ARBA" id="ARBA00023027"/>
    </source>
</evidence>
<evidence type="ECO:0000313" key="13">
    <source>
        <dbReference type="Proteomes" id="UP000179807"/>
    </source>
</evidence>
<dbReference type="GO" id="GO:0051287">
    <property type="term" value="F:NAD binding"/>
    <property type="evidence" value="ECO:0007669"/>
    <property type="project" value="UniProtKB-UniRule"/>
</dbReference>
<feature type="domain" description="Glycerol-3-phosphate dehydrogenase NAD-dependent N-terminal" evidence="10">
    <location>
        <begin position="6"/>
        <end position="172"/>
    </location>
</feature>
<dbReference type="EC" id="1.1.1.8" evidence="9"/>
<evidence type="ECO:0000256" key="4">
    <source>
        <dbReference type="ARBA" id="ARBA00048683"/>
    </source>
</evidence>
<evidence type="ECO:0000313" key="12">
    <source>
        <dbReference type="EMBL" id="OHT02923.1"/>
    </source>
</evidence>
<feature type="binding site" evidence="6">
    <location>
        <position position="120"/>
    </location>
    <ligand>
        <name>substrate</name>
    </ligand>
</feature>
<comment type="catalytic activity">
    <reaction evidence="4 9">
        <text>sn-glycerol 3-phosphate + NAD(+) = dihydroxyacetone phosphate + NADH + H(+)</text>
        <dbReference type="Rhea" id="RHEA:11092"/>
        <dbReference type="ChEBI" id="CHEBI:15378"/>
        <dbReference type="ChEBI" id="CHEBI:57540"/>
        <dbReference type="ChEBI" id="CHEBI:57597"/>
        <dbReference type="ChEBI" id="CHEBI:57642"/>
        <dbReference type="ChEBI" id="CHEBI:57945"/>
        <dbReference type="EC" id="1.1.1.8"/>
    </reaction>
</comment>
<dbReference type="InterPro" id="IPR036291">
    <property type="entry name" value="NAD(P)-bd_dom_sf"/>
</dbReference>
<evidence type="ECO:0000259" key="10">
    <source>
        <dbReference type="Pfam" id="PF01210"/>
    </source>
</evidence>
<comment type="caution">
    <text evidence="12">The sequence shown here is derived from an EMBL/GenBank/DDBJ whole genome shotgun (WGS) entry which is preliminary data.</text>
</comment>
<gene>
    <name evidence="12" type="ORF">TRFO_29863</name>
</gene>
<evidence type="ECO:0000256" key="8">
    <source>
        <dbReference type="RuleBase" id="RU000437"/>
    </source>
</evidence>
<feature type="binding site" evidence="7">
    <location>
        <position position="41"/>
    </location>
    <ligand>
        <name>NAD(+)</name>
        <dbReference type="ChEBI" id="CHEBI:57540"/>
    </ligand>
</feature>
<feature type="active site" description="Proton acceptor" evidence="5">
    <location>
        <position position="204"/>
    </location>
</feature>
<dbReference type="Proteomes" id="UP000179807">
    <property type="component" value="Unassembled WGS sequence"/>
</dbReference>
<dbReference type="InterPro" id="IPR017751">
    <property type="entry name" value="G3P_DH_NAD-dep_euk"/>
</dbReference>
<dbReference type="Gene3D" id="3.40.50.720">
    <property type="entry name" value="NAD(P)-binding Rossmann-like Domain"/>
    <property type="match status" value="1"/>
</dbReference>
<protein>
    <recommendedName>
        <fullName evidence="9">Glycerol-3-phosphate dehydrogenase [NAD(+)]</fullName>
        <ecNumber evidence="9">1.1.1.8</ecNumber>
    </recommendedName>
</protein>
<feature type="binding site" evidence="7">
    <location>
        <position position="297"/>
    </location>
    <ligand>
        <name>NAD(+)</name>
        <dbReference type="ChEBI" id="CHEBI:57540"/>
    </ligand>
</feature>
<dbReference type="GO" id="GO:0042803">
    <property type="term" value="F:protein homodimerization activity"/>
    <property type="evidence" value="ECO:0007669"/>
    <property type="project" value="InterPro"/>
</dbReference>
<dbReference type="InterPro" id="IPR008927">
    <property type="entry name" value="6-PGluconate_DH-like_C_sf"/>
</dbReference>
<dbReference type="EMBL" id="MLAK01000848">
    <property type="protein sequence ID" value="OHT02923.1"/>
    <property type="molecule type" value="Genomic_DNA"/>
</dbReference>
<dbReference type="PANTHER" id="PTHR11728">
    <property type="entry name" value="GLYCEROL-3-PHOSPHATE DEHYDROGENASE"/>
    <property type="match status" value="1"/>
</dbReference>
<dbReference type="RefSeq" id="XP_068356059.1">
    <property type="nucleotide sequence ID" value="XM_068507016.1"/>
</dbReference>
<dbReference type="GO" id="GO:0046168">
    <property type="term" value="P:glycerol-3-phosphate catabolic process"/>
    <property type="evidence" value="ECO:0007669"/>
    <property type="project" value="UniProtKB-UniRule"/>
</dbReference>
<proteinExistence type="inferred from homology"/>
<evidence type="ECO:0000256" key="7">
    <source>
        <dbReference type="PIRSR" id="PIRSR000114-3"/>
    </source>
</evidence>
<name>A0A1J4JV86_9EUKA</name>
<dbReference type="PANTHER" id="PTHR11728:SF8">
    <property type="entry name" value="GLYCEROL-3-PHOSPHATE DEHYDROGENASE [NAD(+)]-RELATED"/>
    <property type="match status" value="1"/>
</dbReference>
<feature type="binding site" evidence="7">
    <location>
        <begin position="10"/>
        <end position="15"/>
    </location>
    <ligand>
        <name>NAD(+)</name>
        <dbReference type="ChEBI" id="CHEBI:57540"/>
    </ligand>
</feature>
<feature type="binding site" evidence="7">
    <location>
        <position position="299"/>
    </location>
    <ligand>
        <name>NAD(+)</name>
        <dbReference type="ChEBI" id="CHEBI:57540"/>
    </ligand>
</feature>
<dbReference type="OrthoDB" id="10263760at2759"/>
<evidence type="ECO:0000256" key="5">
    <source>
        <dbReference type="PIRSR" id="PIRSR000114-1"/>
    </source>
</evidence>
<evidence type="ECO:0000259" key="11">
    <source>
        <dbReference type="Pfam" id="PF07479"/>
    </source>
</evidence>
<dbReference type="AlphaFoldDB" id="A0A1J4JV86"/>
<comment type="similarity">
    <text evidence="1 8">Belongs to the NAD-dependent glycerol-3-phosphate dehydrogenase family.</text>
</comment>
<dbReference type="VEuPathDB" id="TrichDB:TRFO_29863"/>
<feature type="binding site" evidence="6">
    <location>
        <begin position="270"/>
        <end position="271"/>
    </location>
    <ligand>
        <name>substrate</name>
    </ligand>
</feature>
<dbReference type="FunFam" id="1.10.1040.10:FF:000004">
    <property type="entry name" value="Glycerol-3-phosphate dehydrogenase [NAD(+)]"/>
    <property type="match status" value="1"/>
</dbReference>
<dbReference type="PROSITE" id="PS00957">
    <property type="entry name" value="NAD_G3PDH"/>
    <property type="match status" value="1"/>
</dbReference>
<dbReference type="InterPro" id="IPR006168">
    <property type="entry name" value="G3P_DH_NAD-dep"/>
</dbReference>
<dbReference type="NCBIfam" id="TIGR03376">
    <property type="entry name" value="glycerol3P_DH"/>
    <property type="match status" value="1"/>
</dbReference>
<feature type="binding site" evidence="7">
    <location>
        <position position="270"/>
    </location>
    <ligand>
        <name>NAD(+)</name>
        <dbReference type="ChEBI" id="CHEBI:57540"/>
    </ligand>
</feature>
<evidence type="ECO:0000256" key="2">
    <source>
        <dbReference type="ARBA" id="ARBA00023002"/>
    </source>
</evidence>
<dbReference type="PIRSF" id="PIRSF000114">
    <property type="entry name" value="Glycerol-3-P_dh"/>
    <property type="match status" value="1"/>
</dbReference>
<keyword evidence="3 7" id="KW-0520">NAD</keyword>
<organism evidence="12 13">
    <name type="scientific">Tritrichomonas foetus</name>
    <dbReference type="NCBI Taxonomy" id="1144522"/>
    <lineage>
        <taxon>Eukaryota</taxon>
        <taxon>Metamonada</taxon>
        <taxon>Parabasalia</taxon>
        <taxon>Tritrichomonadida</taxon>
        <taxon>Tritrichomonadidae</taxon>
        <taxon>Tritrichomonas</taxon>
    </lineage>
</organism>
<dbReference type="InterPro" id="IPR013328">
    <property type="entry name" value="6PGD_dom2"/>
</dbReference>
<accession>A0A1J4JV86</accession>
<dbReference type="Gene3D" id="1.10.1040.10">
    <property type="entry name" value="N-(1-d-carboxylethyl)-l-norvaline Dehydrogenase, domain 2"/>
    <property type="match status" value="1"/>
</dbReference>
<dbReference type="GO" id="GO:0005829">
    <property type="term" value="C:cytosol"/>
    <property type="evidence" value="ECO:0007669"/>
    <property type="project" value="TreeGrafter"/>
</dbReference>
<evidence type="ECO:0000256" key="9">
    <source>
        <dbReference type="RuleBase" id="RU361243"/>
    </source>
</evidence>
<dbReference type="FunFam" id="3.40.50.720:FF:000365">
    <property type="entry name" value="Glycerol-3-phosphate dehydrogenase [NAD(+)]"/>
    <property type="match status" value="1"/>
</dbReference>
<dbReference type="Pfam" id="PF07479">
    <property type="entry name" value="NAD_Gly3P_dh_C"/>
    <property type="match status" value="1"/>
</dbReference>